<evidence type="ECO:0000313" key="1">
    <source>
        <dbReference type="EMBL" id="QJD98535.1"/>
    </source>
</evidence>
<geneLocation type="plasmid" evidence="1 2">
    <name>unnamed1</name>
</geneLocation>
<proteinExistence type="predicted"/>
<keyword evidence="2" id="KW-1185">Reference proteome</keyword>
<evidence type="ECO:0000313" key="2">
    <source>
        <dbReference type="Proteomes" id="UP000503278"/>
    </source>
</evidence>
<keyword evidence="1" id="KW-0614">Plasmid</keyword>
<dbReference type="Proteomes" id="UP000503278">
    <property type="component" value="Plasmid unnamed1"/>
</dbReference>
<dbReference type="RefSeq" id="WP_169611273.1">
    <property type="nucleotide sequence ID" value="NZ_CP051683.1"/>
</dbReference>
<name>A0A7L5E668_9SPHI</name>
<protein>
    <submittedName>
        <fullName evidence="1">Uncharacterized protein</fullName>
    </submittedName>
</protein>
<gene>
    <name evidence="1" type="ORF">HH214_21500</name>
</gene>
<dbReference type="EMBL" id="CP051683">
    <property type="protein sequence ID" value="QJD98535.1"/>
    <property type="molecule type" value="Genomic_DNA"/>
</dbReference>
<sequence>MAASFRQFSDWSVCHGIAWSTSPEYLFASCSKKEDDETQRRSEKKVRIEVEFSGDYQNYQLLFTINSLTKGKGEFVEPVITTPASAQWTQVISQGNAYNYITDLTNSKLVVQSKEAVNKLGFLLSATQTKNTDAVNQTPISAVIKVFADDKVIETYNYTALPVGQVTEPVSKNLDISA</sequence>
<dbReference type="AlphaFoldDB" id="A0A7L5E668"/>
<dbReference type="KEGG" id="mrob:HH214_21500"/>
<organism evidence="1 2">
    <name type="scientific">Mucilaginibacter robiniae</name>
    <dbReference type="NCBI Taxonomy" id="2728022"/>
    <lineage>
        <taxon>Bacteria</taxon>
        <taxon>Pseudomonadati</taxon>
        <taxon>Bacteroidota</taxon>
        <taxon>Sphingobacteriia</taxon>
        <taxon>Sphingobacteriales</taxon>
        <taxon>Sphingobacteriaceae</taxon>
        <taxon>Mucilaginibacter</taxon>
    </lineage>
</organism>
<accession>A0A7L5E668</accession>
<reference evidence="1 2" key="1">
    <citation type="submission" date="2020-04" db="EMBL/GenBank/DDBJ databases">
        <title>Genome sequencing of novel species.</title>
        <authorList>
            <person name="Heo J."/>
            <person name="Kim S.-J."/>
            <person name="Kim J.-S."/>
            <person name="Hong S.-B."/>
            <person name="Kwon S.-W."/>
        </authorList>
    </citation>
    <scope>NUCLEOTIDE SEQUENCE [LARGE SCALE GENOMIC DNA]</scope>
    <source>
        <strain evidence="1 2">F39-2</strain>
        <plasmid evidence="1 2">unnamed1</plasmid>
    </source>
</reference>